<dbReference type="InterPro" id="IPR043128">
    <property type="entry name" value="Rev_trsase/Diguanyl_cyclase"/>
</dbReference>
<dbReference type="EC" id="2.7.7.49" evidence="1"/>
<organism evidence="9">
    <name type="scientific">Tanacetum cinerariifolium</name>
    <name type="common">Dalmatian daisy</name>
    <name type="synonym">Chrysanthemum cinerariifolium</name>
    <dbReference type="NCBI Taxonomy" id="118510"/>
    <lineage>
        <taxon>Eukaryota</taxon>
        <taxon>Viridiplantae</taxon>
        <taxon>Streptophyta</taxon>
        <taxon>Embryophyta</taxon>
        <taxon>Tracheophyta</taxon>
        <taxon>Spermatophyta</taxon>
        <taxon>Magnoliopsida</taxon>
        <taxon>eudicotyledons</taxon>
        <taxon>Gunneridae</taxon>
        <taxon>Pentapetalae</taxon>
        <taxon>asterids</taxon>
        <taxon>campanulids</taxon>
        <taxon>Asterales</taxon>
        <taxon>Asteraceae</taxon>
        <taxon>Asteroideae</taxon>
        <taxon>Anthemideae</taxon>
        <taxon>Anthemidinae</taxon>
        <taxon>Tanacetum</taxon>
    </lineage>
</organism>
<dbReference type="Gene3D" id="3.30.70.270">
    <property type="match status" value="1"/>
</dbReference>
<evidence type="ECO:0000259" key="8">
    <source>
        <dbReference type="Pfam" id="PF17917"/>
    </source>
</evidence>
<dbReference type="EMBL" id="BKCJ010093898">
    <property type="protein sequence ID" value="GEX18268.1"/>
    <property type="molecule type" value="Genomic_DNA"/>
</dbReference>
<protein>
    <recommendedName>
        <fullName evidence="1">RNA-directed DNA polymerase</fullName>
        <ecNumber evidence="1">2.7.7.49</ecNumber>
    </recommendedName>
</protein>
<comment type="caution">
    <text evidence="9">The sequence shown here is derived from an EMBL/GenBank/DDBJ whole genome shotgun (WGS) entry which is preliminary data.</text>
</comment>
<proteinExistence type="predicted"/>
<keyword evidence="5" id="KW-0255">Endonuclease</keyword>
<dbReference type="PANTHER" id="PTHR34072">
    <property type="entry name" value="ENZYMATIC POLYPROTEIN-RELATED"/>
    <property type="match status" value="1"/>
</dbReference>
<feature type="domain" description="Reverse transcriptase RNase H-like" evidence="8">
    <location>
        <begin position="434"/>
        <end position="522"/>
    </location>
</feature>
<evidence type="ECO:0000256" key="7">
    <source>
        <dbReference type="ARBA" id="ARBA00022918"/>
    </source>
</evidence>
<accession>A0A699H2Q4</accession>
<dbReference type="InterPro" id="IPR041373">
    <property type="entry name" value="RT_RNaseH"/>
</dbReference>
<evidence type="ECO:0000256" key="1">
    <source>
        <dbReference type="ARBA" id="ARBA00012493"/>
    </source>
</evidence>
<dbReference type="PANTHER" id="PTHR34072:SF44">
    <property type="entry name" value="RNA-DIRECTED DNA POLYMERASE"/>
    <property type="match status" value="1"/>
</dbReference>
<sequence>MKEMLYKFIDEGRREHEEMRAFIREFKTTNKLLLKERNNSLSELKFEVYGLSNAINNAQLPNYKVKGMTTRGGKTTTKIVRDTNDINKEPSVKERKRKSLTMKVLRKSETTSHKHAIHRCPFLNAKVRLIFEGTTIKKPDLRVSISLMPYTMYEKLGLGEPKPIRMSLELEDRSIKYPQGIVENVLIKTDKFILPIDFVILDMQEDFRISIILGRPFIATARAMIDVFNKKITIRVGNKEELLEDDQLDSFLVTNLEKSIDQSDLESCVRMMMALSPKHLYGVSNKLICHIQSHMKQRGPKKSKTETSISLAPMKLTKKRPELKDLPSHLEYAYLKGNESCPVIISSKLTEKEKVSLLQEGIVLGHKISRKGIKVDKAKIDVIAKLPYPTNVKGVRSFLGYAGFYRRFIKDFFMISKPMTQLLMKDAKFEFSKDLGVVLGQRIDGKFKPIYYASKTLNDAQAHYTTTEKELLAVVFSFDKFHPYIILSKTIVYTDHSALKYLFSKQDAKPRLIRWILLLQGFNIKIKDKKEAENLTADHLSRLENSNMGELAEEKIADKFPDEYFDDIKDTEKEKMVLLSGEELFWDEPYGFRLCSDNVMRRCVAGDEILEILTHCHSSPTRGHHSASATWRKVYKTGF</sequence>
<gene>
    <name evidence="9" type="ORF">Tci_290243</name>
</gene>
<evidence type="ECO:0000256" key="4">
    <source>
        <dbReference type="ARBA" id="ARBA00022722"/>
    </source>
</evidence>
<keyword evidence="7 9" id="KW-0695">RNA-directed DNA polymerase</keyword>
<keyword evidence="3" id="KW-0548">Nucleotidyltransferase</keyword>
<keyword evidence="2" id="KW-0808">Transferase</keyword>
<dbReference type="GO" id="GO:0016787">
    <property type="term" value="F:hydrolase activity"/>
    <property type="evidence" value="ECO:0007669"/>
    <property type="project" value="UniProtKB-KW"/>
</dbReference>
<dbReference type="GO" id="GO:0004519">
    <property type="term" value="F:endonuclease activity"/>
    <property type="evidence" value="ECO:0007669"/>
    <property type="project" value="UniProtKB-KW"/>
</dbReference>
<name>A0A699H2Q4_TANCI</name>
<reference evidence="9" key="1">
    <citation type="journal article" date="2019" name="Sci. Rep.">
        <title>Draft genome of Tanacetum cinerariifolium, the natural source of mosquito coil.</title>
        <authorList>
            <person name="Yamashiro T."/>
            <person name="Shiraishi A."/>
            <person name="Satake H."/>
            <person name="Nakayama K."/>
        </authorList>
    </citation>
    <scope>NUCLEOTIDE SEQUENCE</scope>
</reference>
<dbReference type="CDD" id="cd09274">
    <property type="entry name" value="RNase_HI_RT_Ty3"/>
    <property type="match status" value="1"/>
</dbReference>
<keyword evidence="4" id="KW-0540">Nuclease</keyword>
<dbReference type="InterPro" id="IPR021109">
    <property type="entry name" value="Peptidase_aspartic_dom_sf"/>
</dbReference>
<dbReference type="Gene3D" id="2.40.70.10">
    <property type="entry name" value="Acid Proteases"/>
    <property type="match status" value="1"/>
</dbReference>
<dbReference type="GO" id="GO:0003964">
    <property type="term" value="F:RNA-directed DNA polymerase activity"/>
    <property type="evidence" value="ECO:0007669"/>
    <property type="project" value="UniProtKB-KW"/>
</dbReference>
<evidence type="ECO:0000256" key="5">
    <source>
        <dbReference type="ARBA" id="ARBA00022759"/>
    </source>
</evidence>
<dbReference type="AlphaFoldDB" id="A0A699H2Q4"/>
<evidence type="ECO:0000256" key="2">
    <source>
        <dbReference type="ARBA" id="ARBA00022679"/>
    </source>
</evidence>
<evidence type="ECO:0000256" key="6">
    <source>
        <dbReference type="ARBA" id="ARBA00022801"/>
    </source>
</evidence>
<keyword evidence="6" id="KW-0378">Hydrolase</keyword>
<dbReference type="SUPFAM" id="SSF56672">
    <property type="entry name" value="DNA/RNA polymerases"/>
    <property type="match status" value="1"/>
</dbReference>
<evidence type="ECO:0000313" key="9">
    <source>
        <dbReference type="EMBL" id="GEX18268.1"/>
    </source>
</evidence>
<dbReference type="CDD" id="cd00303">
    <property type="entry name" value="retropepsin_like"/>
    <property type="match status" value="1"/>
</dbReference>
<evidence type="ECO:0000256" key="3">
    <source>
        <dbReference type="ARBA" id="ARBA00022695"/>
    </source>
</evidence>
<dbReference type="InterPro" id="IPR043502">
    <property type="entry name" value="DNA/RNA_pol_sf"/>
</dbReference>
<dbReference type="Pfam" id="PF17917">
    <property type="entry name" value="RT_RNaseH"/>
    <property type="match status" value="1"/>
</dbReference>